<evidence type="ECO:0000313" key="1">
    <source>
        <dbReference type="EMBL" id="KUM82361.1"/>
    </source>
</evidence>
<organism evidence="1 2">
    <name type="scientific">Streptomyces pseudovenezuelae</name>
    <dbReference type="NCBI Taxonomy" id="67350"/>
    <lineage>
        <taxon>Bacteria</taxon>
        <taxon>Bacillati</taxon>
        <taxon>Actinomycetota</taxon>
        <taxon>Actinomycetes</taxon>
        <taxon>Kitasatosporales</taxon>
        <taxon>Streptomycetaceae</taxon>
        <taxon>Streptomyces</taxon>
        <taxon>Streptomyces aurantiacus group</taxon>
    </lineage>
</organism>
<gene>
    <name evidence="1" type="ORF">AQI94_41985</name>
</gene>
<sequence length="75" mass="8303">MISRLLAPDLVMIRASAVQRERWQIQATASGLPLAEFIAQCTESAVQYGLDRGAMVLQAQHIREILALVKRAAQK</sequence>
<dbReference type="Proteomes" id="UP000053039">
    <property type="component" value="Unassembled WGS sequence"/>
</dbReference>
<reference evidence="1 2" key="1">
    <citation type="submission" date="2015-10" db="EMBL/GenBank/DDBJ databases">
        <title>Draft genome sequence of Streptomyces pseudovenezuelae DSM 40212, type strain for the species Streptomyces pseudovenezuelae.</title>
        <authorList>
            <person name="Ruckert C."/>
            <person name="Winkler A."/>
            <person name="Kalinowski J."/>
            <person name="Kampfer P."/>
            <person name="Glaeser S."/>
        </authorList>
    </citation>
    <scope>NUCLEOTIDE SEQUENCE [LARGE SCALE GENOMIC DNA]</scope>
    <source>
        <strain evidence="1 2">DSM 40212</strain>
    </source>
</reference>
<evidence type="ECO:0000313" key="2">
    <source>
        <dbReference type="Proteomes" id="UP000053039"/>
    </source>
</evidence>
<dbReference type="EMBL" id="LMWM01000059">
    <property type="protein sequence ID" value="KUM82361.1"/>
    <property type="molecule type" value="Genomic_DNA"/>
</dbReference>
<dbReference type="AlphaFoldDB" id="A0A117PMG5"/>
<accession>A0A117PMG5</accession>
<protein>
    <submittedName>
        <fullName evidence="1">Uncharacterized protein</fullName>
    </submittedName>
</protein>
<proteinExistence type="predicted"/>
<comment type="caution">
    <text evidence="1">The sequence shown here is derived from an EMBL/GenBank/DDBJ whole genome shotgun (WGS) entry which is preliminary data.</text>
</comment>
<name>A0A117PMG5_9ACTN</name>